<evidence type="ECO:0000313" key="2">
    <source>
        <dbReference type="EMBL" id="MBS7824135.1"/>
    </source>
</evidence>
<name>A0AB35BY20_9GAMM</name>
<dbReference type="Proteomes" id="UP000680020">
    <property type="component" value="Unassembled WGS sequence"/>
</dbReference>
<dbReference type="EMBL" id="JAGIBU010000001">
    <property type="protein sequence ID" value="MBS7824135.1"/>
    <property type="molecule type" value="Genomic_DNA"/>
</dbReference>
<feature type="coiled-coil region" evidence="1">
    <location>
        <begin position="39"/>
        <end position="73"/>
    </location>
</feature>
<organism evidence="2 3">
    <name type="scientific">Wohlfahrtiimonas chitiniclastica</name>
    <dbReference type="NCBI Taxonomy" id="400946"/>
    <lineage>
        <taxon>Bacteria</taxon>
        <taxon>Pseudomonadati</taxon>
        <taxon>Pseudomonadota</taxon>
        <taxon>Gammaproteobacteria</taxon>
        <taxon>Cardiobacteriales</taxon>
        <taxon>Ignatzschineriaceae</taxon>
        <taxon>Wohlfahrtiimonas</taxon>
    </lineage>
</organism>
<dbReference type="RefSeq" id="WP_213403423.1">
    <property type="nucleotide sequence ID" value="NZ_JAGIBT010000004.1"/>
</dbReference>
<dbReference type="AlphaFoldDB" id="A0AB35BY20"/>
<evidence type="ECO:0000313" key="3">
    <source>
        <dbReference type="Proteomes" id="UP000680020"/>
    </source>
</evidence>
<proteinExistence type="predicted"/>
<reference evidence="2" key="1">
    <citation type="submission" date="2021-03" db="EMBL/GenBank/DDBJ databases">
        <title>Identification and antibiotic profiling of Wohlfahrtiimonas chitiniclastica, an underestimated human pathogen.</title>
        <authorList>
            <person name="Kopf A."/>
            <person name="Bunk B."/>
            <person name="Coldewey S."/>
            <person name="Gunzer F."/>
            <person name="Riedel T."/>
            <person name="Schroettner P."/>
        </authorList>
    </citation>
    <scope>NUCLEOTIDE SEQUENCE</scope>
    <source>
        <strain evidence="2">DSM 100917</strain>
    </source>
</reference>
<protein>
    <submittedName>
        <fullName evidence="2">Uncharacterized protein</fullName>
    </submittedName>
</protein>
<evidence type="ECO:0000256" key="1">
    <source>
        <dbReference type="SAM" id="Coils"/>
    </source>
</evidence>
<sequence length="337" mass="38274">MKKLWLLLLLSLPVQIGSTEPLSPLQKEFKESLALRFTHDQFQNLMMSYQQELHNTQQQLNRTERLMEREKNSAPAGLAVYTLPFQLIPPQVFHQALRSYADNITVTKIQRPQRTEVIFHFPPLDKNISNAFSRYHLMAPKITVTSVLLSNGQALTVNKVISSNVGEQSLSLPTKDATILKINLTLDYQIPENIQSFTLTKLDPVKDGVRWMPSADHVVVLELNERIANEIIYIDGQNSAGKTLAAEQNDRINNPNEIAILKARIALYRGLLEAVNAKTVRNNQEALDHLVTHAENLLMLQSDPRRELVRVFSHPISTVTVYKVGNATDKQYNFALY</sequence>
<accession>A0AB35BY20</accession>
<gene>
    <name evidence="2" type="ORF">J7561_02810</name>
</gene>
<comment type="caution">
    <text evidence="2">The sequence shown here is derived from an EMBL/GenBank/DDBJ whole genome shotgun (WGS) entry which is preliminary data.</text>
</comment>
<keyword evidence="1" id="KW-0175">Coiled coil</keyword>